<reference evidence="3" key="1">
    <citation type="journal article" date="2007" name="Int. J. Syst. Evol. Microbiol.">
        <title>Luteimonas composti sp. nov., a moderately thermophilic bacterium isolated from food waste.</title>
        <authorList>
            <person name="Young C.C."/>
            <person name="Kampfer P."/>
            <person name="Chen W.M."/>
            <person name="Yen W.S."/>
            <person name="Arun A.B."/>
            <person name="Lai W.A."/>
            <person name="Shen F.T."/>
            <person name="Rekha P.D."/>
            <person name="Lin K.Y."/>
            <person name="Chou J.H."/>
        </authorList>
    </citation>
    <scope>NUCLEOTIDE SEQUENCE</scope>
    <source>
        <strain evidence="3">CC-YY355</strain>
    </source>
</reference>
<protein>
    <submittedName>
        <fullName evidence="3">DUF4124 domain-containing protein</fullName>
    </submittedName>
</protein>
<feature type="chain" id="PRO_5047098805" evidence="2">
    <location>
        <begin position="26"/>
        <end position="248"/>
    </location>
</feature>
<reference evidence="3" key="2">
    <citation type="submission" date="2023-04" db="EMBL/GenBank/DDBJ databases">
        <authorList>
            <person name="Sun J.-Q."/>
        </authorList>
    </citation>
    <scope>NUCLEOTIDE SEQUENCE</scope>
    <source>
        <strain evidence="3">CC-YY355</strain>
    </source>
</reference>
<name>A0ABT6MRR3_9GAMM</name>
<dbReference type="RefSeq" id="WP_280942251.1">
    <property type="nucleotide sequence ID" value="NZ_JARYGX010000017.1"/>
</dbReference>
<evidence type="ECO:0000313" key="4">
    <source>
        <dbReference type="Proteomes" id="UP001160550"/>
    </source>
</evidence>
<comment type="caution">
    <text evidence="3">The sequence shown here is derived from an EMBL/GenBank/DDBJ whole genome shotgun (WGS) entry which is preliminary data.</text>
</comment>
<evidence type="ECO:0000313" key="3">
    <source>
        <dbReference type="EMBL" id="MDH7453040.1"/>
    </source>
</evidence>
<dbReference type="EMBL" id="JARYGX010000017">
    <property type="protein sequence ID" value="MDH7453040.1"/>
    <property type="molecule type" value="Genomic_DNA"/>
</dbReference>
<keyword evidence="4" id="KW-1185">Reference proteome</keyword>
<evidence type="ECO:0000256" key="2">
    <source>
        <dbReference type="SAM" id="SignalP"/>
    </source>
</evidence>
<proteinExistence type="predicted"/>
<evidence type="ECO:0000256" key="1">
    <source>
        <dbReference type="SAM" id="MobiDB-lite"/>
    </source>
</evidence>
<feature type="region of interest" description="Disordered" evidence="1">
    <location>
        <begin position="125"/>
        <end position="144"/>
    </location>
</feature>
<accession>A0ABT6MRR3</accession>
<keyword evidence="2" id="KW-0732">Signal</keyword>
<feature type="signal peptide" evidence="2">
    <location>
        <begin position="1"/>
        <end position="25"/>
    </location>
</feature>
<sequence length="248" mass="26626">MPSRALPCRLLLALVPLAAAGATHAADDEPVTVYRCVDAQGHVTLGDVPCAKGSEGQAREMQRPQDGAPLNRSVAATPPAIAPAAPPVVVARTAQPMYECVTPDGERYTSDDDEGNPRWVPLWTLGRGGLRPGRPGRDSTALGDYYARRPLGGYVGAPTPRPDPPAQDGRAPLRPPRHGPSGHGFGGGGTWVRDDCHALPQAEVCARLADRRDVIRRRFFNAQERERDTLRVEERGINARLAADCGIR</sequence>
<feature type="region of interest" description="Disordered" evidence="1">
    <location>
        <begin position="151"/>
        <end position="187"/>
    </location>
</feature>
<organism evidence="3 4">
    <name type="scientific">Luteimonas composti</name>
    <dbReference type="NCBI Taxonomy" id="398257"/>
    <lineage>
        <taxon>Bacteria</taxon>
        <taxon>Pseudomonadati</taxon>
        <taxon>Pseudomonadota</taxon>
        <taxon>Gammaproteobacteria</taxon>
        <taxon>Lysobacterales</taxon>
        <taxon>Lysobacteraceae</taxon>
        <taxon>Luteimonas</taxon>
    </lineage>
</organism>
<gene>
    <name evidence="3" type="ORF">QF205_08120</name>
</gene>
<dbReference type="Proteomes" id="UP001160550">
    <property type="component" value="Unassembled WGS sequence"/>
</dbReference>